<gene>
    <name evidence="5" type="ORF">AHEV_097</name>
</gene>
<evidence type="ECO:0000256" key="1">
    <source>
        <dbReference type="ARBA" id="ARBA00022723"/>
    </source>
</evidence>
<dbReference type="GeneID" id="15614026"/>
<dbReference type="InterPro" id="IPR000222">
    <property type="entry name" value="PP2C_BS"/>
</dbReference>
<dbReference type="PROSITE" id="PS01032">
    <property type="entry name" value="PPM_1"/>
    <property type="match status" value="1"/>
</dbReference>
<reference evidence="5" key="1">
    <citation type="journal article" date="2013" name="J. Virol.">
        <title>New Insights into the Evolution of Entomopoxvirinae from the Complete Genome Sequences of Four Entomopoxviruses Infecting Adoxophyes honmai, Choristoneura biennis, Choristoneura rosaceana, and Mythimna separata.</title>
        <authorList>
            <person name="Theze J."/>
            <person name="Takatsuka J."/>
            <person name="Li Z."/>
            <person name="Gallais J."/>
            <person name="Doucet D."/>
            <person name="Arif B."/>
            <person name="Nakai M."/>
            <person name="Herniou E.A."/>
        </authorList>
    </citation>
    <scope>NUCLEOTIDE SEQUENCE</scope>
    <source>
        <strain evidence="5">Tokyo</strain>
    </source>
</reference>
<dbReference type="PROSITE" id="PS51746">
    <property type="entry name" value="PPM_2"/>
    <property type="match status" value="1"/>
</dbReference>
<accession>A0A916KP12</accession>
<dbReference type="GO" id="GO:0004722">
    <property type="term" value="F:protein serine/threonine phosphatase activity"/>
    <property type="evidence" value="ECO:0007669"/>
    <property type="project" value="InterPro"/>
</dbReference>
<organism evidence="5 6">
    <name type="scientific">Adoxophyes honmai entomopoxvirus 'L'</name>
    <dbReference type="NCBI Taxonomy" id="1293540"/>
    <lineage>
        <taxon>Viruses</taxon>
        <taxon>Varidnaviria</taxon>
        <taxon>Bamfordvirae</taxon>
        <taxon>Nucleocytoviricota</taxon>
        <taxon>Pokkesviricetes</taxon>
        <taxon>Chitovirales</taxon>
        <taxon>Poxviridae</taxon>
        <taxon>Entomopoxvirinae</taxon>
        <taxon>Betaentomopoxvirus</taxon>
        <taxon>Betaentomopoxvirus ahonmai</taxon>
    </lineage>
</organism>
<protein>
    <submittedName>
        <fullName evidence="5">Protein phosphatase 1B</fullName>
    </submittedName>
</protein>
<dbReference type="SMART" id="SM00332">
    <property type="entry name" value="PP2Cc"/>
    <property type="match status" value="1"/>
</dbReference>
<dbReference type="RefSeq" id="YP_008003920.1">
    <property type="nucleotide sequence ID" value="NC_021247.1"/>
</dbReference>
<dbReference type="KEGG" id="vg:15614026"/>
<name>A0A916KP12_9POXV</name>
<evidence type="ECO:0000256" key="3">
    <source>
        <dbReference type="ARBA" id="ARBA00022912"/>
    </source>
</evidence>
<evidence type="ECO:0000256" key="2">
    <source>
        <dbReference type="ARBA" id="ARBA00022801"/>
    </source>
</evidence>
<dbReference type="SUPFAM" id="SSF81606">
    <property type="entry name" value="PP2C-like"/>
    <property type="match status" value="1"/>
</dbReference>
<evidence type="ECO:0000313" key="5">
    <source>
        <dbReference type="EMBL" id="CCU55418.1"/>
    </source>
</evidence>
<dbReference type="EMBL" id="HF679131">
    <property type="protein sequence ID" value="CCU55418.1"/>
    <property type="molecule type" value="Genomic_DNA"/>
</dbReference>
<dbReference type="InterPro" id="IPR036457">
    <property type="entry name" value="PPM-type-like_dom_sf"/>
</dbReference>
<dbReference type="PANTHER" id="PTHR47992">
    <property type="entry name" value="PROTEIN PHOSPHATASE"/>
    <property type="match status" value="1"/>
</dbReference>
<feature type="domain" description="PPM-type phosphatase" evidence="4">
    <location>
        <begin position="23"/>
        <end position="278"/>
    </location>
</feature>
<sequence length="351" mass="40890">MGNRLDIPILSVKSEHLIHNNIHIQNMAMQGYRLTMEDYYSIYNDNKYLYVGVYDGHGGDCISLYLCQNFLKHISKYINKIKSNYTIKTKTEIIENAFIDFDNLIQKNILFNVTQGSTAVCVAISNKKTIILNCGDSRAILYNGRNVIYETTDFKPCVPVEERRIKKSGRKITNNYRIDGEINVSRGFGDYKFKTSSNVRSHAIIAIPEIKIINNNLCKFIVLITDGITNVMENDDLCNYIEYNLQINTQLSIITENILKYCIYKHSTDNMTISIILLYKYDFNNTLNIIEANELNIIYKRVLLELKTNKNKYKTYNMFKLLSLIKTIDYDLKFSAGFRYNYIKSLYKKYA</sequence>
<keyword evidence="2" id="KW-0378">Hydrolase</keyword>
<proteinExistence type="predicted"/>
<dbReference type="InterPro" id="IPR015655">
    <property type="entry name" value="PP2C"/>
</dbReference>
<keyword evidence="1" id="KW-0479">Metal-binding</keyword>
<evidence type="ECO:0000313" key="6">
    <source>
        <dbReference type="Proteomes" id="UP000792575"/>
    </source>
</evidence>
<dbReference type="Gene3D" id="3.60.40.10">
    <property type="entry name" value="PPM-type phosphatase domain"/>
    <property type="match status" value="1"/>
</dbReference>
<dbReference type="OrthoDB" id="9747at10239"/>
<keyword evidence="6" id="KW-1185">Reference proteome</keyword>
<keyword evidence="3" id="KW-0904">Protein phosphatase</keyword>
<dbReference type="Pfam" id="PF00481">
    <property type="entry name" value="PP2C"/>
    <property type="match status" value="1"/>
</dbReference>
<dbReference type="InterPro" id="IPR001932">
    <property type="entry name" value="PPM-type_phosphatase-like_dom"/>
</dbReference>
<dbReference type="GO" id="GO:0046872">
    <property type="term" value="F:metal ion binding"/>
    <property type="evidence" value="ECO:0007669"/>
    <property type="project" value="UniProtKB-KW"/>
</dbReference>
<dbReference type="Proteomes" id="UP000792575">
    <property type="component" value="Genome"/>
</dbReference>
<evidence type="ECO:0000259" key="4">
    <source>
        <dbReference type="PROSITE" id="PS51746"/>
    </source>
</evidence>
<dbReference type="CDD" id="cd00143">
    <property type="entry name" value="PP2Cc"/>
    <property type="match status" value="1"/>
</dbReference>